<organism evidence="1 2">
    <name type="scientific">Gossypium gossypioides</name>
    <name type="common">Mexican cotton</name>
    <name type="synonym">Selera gossypioides</name>
    <dbReference type="NCBI Taxonomy" id="34282"/>
    <lineage>
        <taxon>Eukaryota</taxon>
        <taxon>Viridiplantae</taxon>
        <taxon>Streptophyta</taxon>
        <taxon>Embryophyta</taxon>
        <taxon>Tracheophyta</taxon>
        <taxon>Spermatophyta</taxon>
        <taxon>Magnoliopsida</taxon>
        <taxon>eudicotyledons</taxon>
        <taxon>Gunneridae</taxon>
        <taxon>Pentapetalae</taxon>
        <taxon>rosids</taxon>
        <taxon>malvids</taxon>
        <taxon>Malvales</taxon>
        <taxon>Malvaceae</taxon>
        <taxon>Malvoideae</taxon>
        <taxon>Gossypium</taxon>
    </lineage>
</organism>
<dbReference type="AlphaFoldDB" id="A0A7J9D5F0"/>
<evidence type="ECO:0000313" key="2">
    <source>
        <dbReference type="Proteomes" id="UP000593579"/>
    </source>
</evidence>
<accession>A0A7J9D5F0</accession>
<dbReference type="Proteomes" id="UP000593579">
    <property type="component" value="Unassembled WGS sequence"/>
</dbReference>
<reference evidence="1 2" key="1">
    <citation type="journal article" date="2019" name="Genome Biol. Evol.">
        <title>Insights into the evolution of the New World diploid cottons (Gossypium, subgenus Houzingenia) based on genome sequencing.</title>
        <authorList>
            <person name="Grover C.E."/>
            <person name="Arick M.A. 2nd"/>
            <person name="Thrash A."/>
            <person name="Conover J.L."/>
            <person name="Sanders W.S."/>
            <person name="Peterson D.G."/>
            <person name="Frelichowski J.E."/>
            <person name="Scheffler J.A."/>
            <person name="Scheffler B.E."/>
            <person name="Wendel J.F."/>
        </authorList>
    </citation>
    <scope>NUCLEOTIDE SEQUENCE [LARGE SCALE GENOMIC DNA]</scope>
    <source>
        <strain evidence="1">5</strain>
        <tissue evidence="1">Leaf</tissue>
    </source>
</reference>
<name>A0A7J9D5F0_GOSGO</name>
<comment type="caution">
    <text evidence="1">The sequence shown here is derived from an EMBL/GenBank/DDBJ whole genome shotgun (WGS) entry which is preliminary data.</text>
</comment>
<keyword evidence="2" id="KW-1185">Reference proteome</keyword>
<proteinExistence type="predicted"/>
<protein>
    <submittedName>
        <fullName evidence="1">Uncharacterized protein</fullName>
    </submittedName>
</protein>
<evidence type="ECO:0000313" key="1">
    <source>
        <dbReference type="EMBL" id="MBA0755891.1"/>
    </source>
</evidence>
<dbReference type="EMBL" id="JABEZY010272343">
    <property type="protein sequence ID" value="MBA0755891.1"/>
    <property type="molecule type" value="Genomic_DNA"/>
</dbReference>
<sequence length="18" mass="2080">MLEKVLPHSMLKAKPDLE</sequence>
<dbReference type="OrthoDB" id="994021at2759"/>
<gene>
    <name evidence="1" type="ORF">Gogos_022289</name>
</gene>